<dbReference type="GO" id="GO:0045292">
    <property type="term" value="P:mRNA cis splicing, via spliceosome"/>
    <property type="evidence" value="ECO:0007669"/>
    <property type="project" value="TreeGrafter"/>
</dbReference>
<comment type="similarity">
    <text evidence="2">Belongs to the SNU66/SART1 family.</text>
</comment>
<dbReference type="Proteomes" id="UP000092993">
    <property type="component" value="Unassembled WGS sequence"/>
</dbReference>
<comment type="caution">
    <text evidence="5">The sequence shown here is derived from an EMBL/GenBank/DDBJ whole genome shotgun (WGS) entry which is preliminary data.</text>
</comment>
<organism evidence="5 6">
    <name type="scientific">Grifola frondosa</name>
    <name type="common">Maitake</name>
    <name type="synonym">Polyporus frondosus</name>
    <dbReference type="NCBI Taxonomy" id="5627"/>
    <lineage>
        <taxon>Eukaryota</taxon>
        <taxon>Fungi</taxon>
        <taxon>Dikarya</taxon>
        <taxon>Basidiomycota</taxon>
        <taxon>Agaricomycotina</taxon>
        <taxon>Agaricomycetes</taxon>
        <taxon>Polyporales</taxon>
        <taxon>Grifolaceae</taxon>
        <taxon>Grifola</taxon>
    </lineage>
</organism>
<protein>
    <submittedName>
        <fullName evidence="5">Uncharacterized protein</fullName>
    </submittedName>
</protein>
<dbReference type="OrthoDB" id="5583at2759"/>
<dbReference type="EMBL" id="LUGG01000009">
    <property type="protein sequence ID" value="OBZ72567.1"/>
    <property type="molecule type" value="Genomic_DNA"/>
</dbReference>
<dbReference type="GO" id="GO:0000481">
    <property type="term" value="P:maturation of 5S rRNA"/>
    <property type="evidence" value="ECO:0007669"/>
    <property type="project" value="TreeGrafter"/>
</dbReference>
<dbReference type="PANTHER" id="PTHR14152:SF5">
    <property type="entry name" value="U4_U6.U5 TRI-SNRNP-ASSOCIATED PROTEIN 1"/>
    <property type="match status" value="1"/>
</dbReference>
<gene>
    <name evidence="5" type="ORF">A0H81_07959</name>
</gene>
<accession>A0A1C7M7M3</accession>
<evidence type="ECO:0000256" key="1">
    <source>
        <dbReference type="ARBA" id="ARBA00004123"/>
    </source>
</evidence>
<evidence type="ECO:0000313" key="6">
    <source>
        <dbReference type="Proteomes" id="UP000092993"/>
    </source>
</evidence>
<dbReference type="STRING" id="5627.A0A1C7M7M3"/>
<dbReference type="InterPro" id="IPR005011">
    <property type="entry name" value="SNU66/SART1"/>
</dbReference>
<evidence type="ECO:0000256" key="2">
    <source>
        <dbReference type="ARBA" id="ARBA00006076"/>
    </source>
</evidence>
<feature type="compositionally biased region" description="Polar residues" evidence="4">
    <location>
        <begin position="171"/>
        <end position="182"/>
    </location>
</feature>
<feature type="region of interest" description="Disordered" evidence="4">
    <location>
        <begin position="86"/>
        <end position="112"/>
    </location>
</feature>
<feature type="region of interest" description="Disordered" evidence="4">
    <location>
        <begin position="143"/>
        <end position="182"/>
    </location>
</feature>
<evidence type="ECO:0000256" key="4">
    <source>
        <dbReference type="SAM" id="MobiDB-lite"/>
    </source>
</evidence>
<comment type="subcellular location">
    <subcellularLocation>
        <location evidence="1">Nucleus</location>
    </subcellularLocation>
</comment>
<keyword evidence="6" id="KW-1185">Reference proteome</keyword>
<name>A0A1C7M7M3_GRIFR</name>
<dbReference type="PANTHER" id="PTHR14152">
    <property type="entry name" value="SQUAMOUS CELL CARCINOMA ANTIGEN RECOGNISED BY CYTOTOXIC T LYMPHOCYTES"/>
    <property type="match status" value="1"/>
</dbReference>
<sequence length="182" mass="20176">MMSSARAYSEGAWKALSHKFHGKGSGKMKTEKRLKKIAEERKKEAMASGDTPLSMNQAFQIRQEKAGQAHFVLSVGNRGAVPQAAEFLDAQPLTKGKTEKKNKKKNAEKNAAPQLSIPFWRRFDEQWLTRSASRVLRISASEVETPKGGTPVPTDRTKVVIGLGMKRKATTEAQDSPPSKRR</sequence>
<evidence type="ECO:0000313" key="5">
    <source>
        <dbReference type="EMBL" id="OBZ72567.1"/>
    </source>
</evidence>
<keyword evidence="3" id="KW-0539">Nucleus</keyword>
<proteinExistence type="inferred from homology"/>
<dbReference type="GO" id="GO:0046540">
    <property type="term" value="C:U4/U6 x U5 tri-snRNP complex"/>
    <property type="evidence" value="ECO:0007669"/>
    <property type="project" value="TreeGrafter"/>
</dbReference>
<evidence type="ECO:0000256" key="3">
    <source>
        <dbReference type="ARBA" id="ARBA00023242"/>
    </source>
</evidence>
<dbReference type="AlphaFoldDB" id="A0A1C7M7M3"/>
<dbReference type="Pfam" id="PF03343">
    <property type="entry name" value="SART-1"/>
    <property type="match status" value="1"/>
</dbReference>
<reference evidence="5 6" key="1">
    <citation type="submission" date="2016-03" db="EMBL/GenBank/DDBJ databases">
        <title>Whole genome sequencing of Grifola frondosa 9006-11.</title>
        <authorList>
            <person name="Min B."/>
            <person name="Park H."/>
            <person name="Kim J.-G."/>
            <person name="Cho H."/>
            <person name="Oh Y.-L."/>
            <person name="Kong W.-S."/>
            <person name="Choi I.-G."/>
        </authorList>
    </citation>
    <scope>NUCLEOTIDE SEQUENCE [LARGE SCALE GENOMIC DNA]</scope>
    <source>
        <strain evidence="5 6">9006-11</strain>
    </source>
</reference>